<feature type="domain" description="GerMN" evidence="3">
    <location>
        <begin position="222"/>
        <end position="305"/>
    </location>
</feature>
<dbReference type="Pfam" id="PF10646">
    <property type="entry name" value="Germane"/>
    <property type="match status" value="1"/>
</dbReference>
<dbReference type="SUPFAM" id="SSF69322">
    <property type="entry name" value="Tricorn protease domain 2"/>
    <property type="match status" value="1"/>
</dbReference>
<protein>
    <submittedName>
        <fullName evidence="4">LpqB family beta-propeller domain-containing protein</fullName>
    </submittedName>
</protein>
<dbReference type="Pfam" id="PF25976">
    <property type="entry name" value="LpqB_N"/>
    <property type="match status" value="1"/>
</dbReference>
<keyword evidence="5" id="KW-1185">Reference proteome</keyword>
<organism evidence="4 5">
    <name type="scientific">Nocardiopsis lambiniae</name>
    <dbReference type="NCBI Taxonomy" id="3075539"/>
    <lineage>
        <taxon>Bacteria</taxon>
        <taxon>Bacillati</taxon>
        <taxon>Actinomycetota</taxon>
        <taxon>Actinomycetes</taxon>
        <taxon>Streptosporangiales</taxon>
        <taxon>Nocardiopsidaceae</taxon>
        <taxon>Nocardiopsis</taxon>
    </lineage>
</organism>
<evidence type="ECO:0000256" key="2">
    <source>
        <dbReference type="SAM" id="SignalP"/>
    </source>
</evidence>
<dbReference type="Proteomes" id="UP001183390">
    <property type="component" value="Unassembled WGS sequence"/>
</dbReference>
<dbReference type="InterPro" id="IPR018910">
    <property type="entry name" value="LpqB_C"/>
</dbReference>
<evidence type="ECO:0000259" key="3">
    <source>
        <dbReference type="SMART" id="SM00909"/>
    </source>
</evidence>
<reference evidence="5" key="1">
    <citation type="submission" date="2023-07" db="EMBL/GenBank/DDBJ databases">
        <title>30 novel species of actinomycetes from the DSMZ collection.</title>
        <authorList>
            <person name="Nouioui I."/>
        </authorList>
    </citation>
    <scope>NUCLEOTIDE SEQUENCE [LARGE SCALE GENOMIC DNA]</scope>
    <source>
        <strain evidence="5">DSM 44743</strain>
    </source>
</reference>
<keyword evidence="2" id="KW-0732">Signal</keyword>
<evidence type="ECO:0000256" key="1">
    <source>
        <dbReference type="SAM" id="MobiDB-lite"/>
    </source>
</evidence>
<name>A0ABU2MHD5_9ACTN</name>
<dbReference type="SMART" id="SM00909">
    <property type="entry name" value="Germane"/>
    <property type="match status" value="1"/>
</dbReference>
<feature type="signal peptide" evidence="2">
    <location>
        <begin position="1"/>
        <end position="29"/>
    </location>
</feature>
<evidence type="ECO:0000313" key="4">
    <source>
        <dbReference type="EMBL" id="MDT0332123.1"/>
    </source>
</evidence>
<dbReference type="InterPro" id="IPR019606">
    <property type="entry name" value="GerMN"/>
</dbReference>
<proteinExistence type="predicted"/>
<feature type="chain" id="PRO_5046235747" evidence="2">
    <location>
        <begin position="30"/>
        <end position="626"/>
    </location>
</feature>
<evidence type="ECO:0000313" key="5">
    <source>
        <dbReference type="Proteomes" id="UP001183390"/>
    </source>
</evidence>
<dbReference type="InterPro" id="IPR059026">
    <property type="entry name" value="LpqB_N"/>
</dbReference>
<dbReference type="Pfam" id="PF10647">
    <property type="entry name" value="Gmad1"/>
    <property type="match status" value="1"/>
</dbReference>
<dbReference type="RefSeq" id="WP_311514554.1">
    <property type="nucleotide sequence ID" value="NZ_JAVREP010000037.1"/>
</dbReference>
<accession>A0ABU2MHD5</accession>
<comment type="caution">
    <text evidence="4">The sequence shown here is derived from an EMBL/GenBank/DDBJ whole genome shotgun (WGS) entry which is preliminary data.</text>
</comment>
<gene>
    <name evidence="4" type="ORF">RM479_27250</name>
</gene>
<feature type="region of interest" description="Disordered" evidence="1">
    <location>
        <begin position="432"/>
        <end position="462"/>
    </location>
</feature>
<dbReference type="EMBL" id="JAVREP010000037">
    <property type="protein sequence ID" value="MDT0332123.1"/>
    <property type="molecule type" value="Genomic_DNA"/>
</dbReference>
<feature type="compositionally biased region" description="Acidic residues" evidence="1">
    <location>
        <begin position="432"/>
        <end position="448"/>
    </location>
</feature>
<sequence>MSAPLDDLRRSVGALGAAVLACLLLASCATVPTTGPVVQGEGGASTADPYGGYVRLLPAGPQDGMNPDGLVGSFLKDMGSFEEDHEAARSYMLSETREEWDPDGSVKVFTDLDTVDLEADVAEDGLTAVVRMRSPLVATIDGDGKYRSGTPGVMMNEQFTLAREGDDPEGEWRIRGLPDELILSQLDVERTHRPFNLYYFNPEGTALVPDPIYLPVSTDRIAERLMRRLMQGPTSWSEPAVRSEFPEGTRPTVRSDAESVTVEVTRMGDADEFRMGAQIAWTLRQLPDIQEFTLVVDGDAVAFAGADGDSVDRPRPASGFWLGVNPGAVLQSVNAYYAHEGQLWSASEWATETFGEAERVPGPLGAGDVPLDRFAVSVDESTIAGVTLGGDTVVTSLAAPGADVVEVLDQGIFTELSWDIDGNLWVVEEFGEEAEEGEDDAEEAETVDPETPAEPAPPAPGASAVWVLRDGDEVVRVDVADLRDESLVHFRISRDGARAAVVTEVDGRRRLQVGRVEIGADGQVSVGDFVVLAGELADVSEISWRSADQLAVLGRREGGTDQVFLVALDGGSPPSSAGNSVTGLVTVSGAPGQPLVAGTDDGNIWISNDRLNWKNAGEGGSPAFPG</sequence>